<feature type="chain" id="PRO_5026256773" evidence="6">
    <location>
        <begin position="23"/>
        <end position="940"/>
    </location>
</feature>
<reference evidence="8" key="1">
    <citation type="submission" date="2020-04" db="EMBL/GenBank/DDBJ databases">
        <authorList>
            <person name="Neveu A P."/>
        </authorList>
    </citation>
    <scope>NUCLEOTIDE SEQUENCE</scope>
    <source>
        <tissue evidence="8">Whole embryo</tissue>
    </source>
</reference>
<evidence type="ECO:0000256" key="3">
    <source>
        <dbReference type="ARBA" id="ARBA00022737"/>
    </source>
</evidence>
<dbReference type="PANTHER" id="PTHR45712:SF22">
    <property type="entry name" value="INSULIN-LIKE GROWTH FACTOR-BINDING PROTEIN COMPLEX ACID LABILE SUBUNIT"/>
    <property type="match status" value="1"/>
</dbReference>
<dbReference type="SUPFAM" id="SSF52058">
    <property type="entry name" value="L domain-like"/>
    <property type="match status" value="3"/>
</dbReference>
<feature type="domain" description="LRRCT" evidence="7">
    <location>
        <begin position="774"/>
        <end position="829"/>
    </location>
</feature>
<keyword evidence="5" id="KW-0472">Membrane</keyword>
<feature type="signal peptide" evidence="6">
    <location>
        <begin position="1"/>
        <end position="22"/>
    </location>
</feature>
<dbReference type="SMART" id="SM00369">
    <property type="entry name" value="LRR_TYP"/>
    <property type="match status" value="15"/>
</dbReference>
<keyword evidence="1" id="KW-0433">Leucine-rich repeat</keyword>
<feature type="region of interest" description="Disordered" evidence="4">
    <location>
        <begin position="910"/>
        <end position="940"/>
    </location>
</feature>
<evidence type="ECO:0000256" key="4">
    <source>
        <dbReference type="SAM" id="MobiDB-lite"/>
    </source>
</evidence>
<evidence type="ECO:0000256" key="5">
    <source>
        <dbReference type="SAM" id="Phobius"/>
    </source>
</evidence>
<dbReference type="Pfam" id="PF13855">
    <property type="entry name" value="LRR_8"/>
    <property type="match status" value="5"/>
</dbReference>
<accession>A0A6F9DJB1</accession>
<feature type="transmembrane region" description="Helical" evidence="5">
    <location>
        <begin position="842"/>
        <end position="869"/>
    </location>
</feature>
<dbReference type="InterPro" id="IPR050333">
    <property type="entry name" value="SLRP"/>
</dbReference>
<dbReference type="InterPro" id="IPR003591">
    <property type="entry name" value="Leu-rich_rpt_typical-subtyp"/>
</dbReference>
<sequence length="940" mass="104372">MRSGIHFLTALAWSMNFLMTEGGYRCIEKCSCTQIDQVSSANCTGLNLTTVPIPDVYQVDVLILDFNKLSYIARDAFMRYTSLTDVRLTGNRIRSIEGEAFVGLGRSNLKRLDLSLNRLSSLPTTELRRISHSIEFLSVAYNRLTTFPAALDEMTQLQELDVSHNSIKAMPNEQLPASLIKLNIAYTTIGKFSKRSFSTTPNLQELRMSDNLASGAVRFEDGTFDVLTGLRYLDMSRCFCRHLPRASFVKLSNLTTLLLRKSYLRQMPQLTVHIPQQADTKVNLTVPPVNSGKTPLDGDDQLIFRKKRTTATSNKTVDPALDVQPQTPTFRWCNPQLQSLDLSQNRRLKVTSPTGTANAIFPPALVNLDLSLTSLDVLRSTDLSNLKQLKYLKLCSTGLTSINPGALDPLYNLTSICLSNNPLTQPPSIPSSVQEINMTQTDLVALTRSFLGNLTNAVTLDFNKGFLRHIEDGSFTNLLQLRMLNLSTNKLQKISEQSLFVGNVSENSSLLALDLSNNAIAVVDDLAFVSHSYLLELRLGSNDLTEITERTLLGLGSLKTLDLSRNLLIDVAPNALRDLRNVEEIYLNNNELEVIYPEQFGSTPMLTRLYLTDNRLLIVHKQSFPSLVELVLRRNNLTTFPVIDAPVLTDVDVSQNELTEISTGSLKGLSNLLRLDLHENSELAFSNYSVFAEAPRLTVLNLADCSAYQFVETHLQSLKVLLFTRNFIGYVSKPVEQYLPSIQRIDLSFNNLTTLLPEMVNNSQTLTSLDLTGNNFQCDCHLAPLVTWISHQIKHDLVDVVGALSYLCDGPPAMYARSVVVAVSRMDCTKPPPEPQPSGSPLSLVAVEVIFGCLTAVVLAISVVVACYCRRRAPHNSSSSSLSSVGQQIRSPRFCCDWFLAHWCGRMTRPRGATGEDEERDLMGPTPTPTPTDTQPPILL</sequence>
<dbReference type="InterPro" id="IPR001611">
    <property type="entry name" value="Leu-rich_rpt"/>
</dbReference>
<keyword evidence="5" id="KW-0812">Transmembrane</keyword>
<feature type="compositionally biased region" description="Low complexity" evidence="4">
    <location>
        <begin position="931"/>
        <end position="940"/>
    </location>
</feature>
<name>A0A6F9DJB1_9ASCI</name>
<keyword evidence="8" id="KW-0675">Receptor</keyword>
<protein>
    <submittedName>
        <fullName evidence="8">Toll-like receptor 7-like</fullName>
    </submittedName>
</protein>
<proteinExistence type="evidence at transcript level"/>
<gene>
    <name evidence="8" type="primary">Lrrc15</name>
</gene>
<dbReference type="PANTHER" id="PTHR45712">
    <property type="entry name" value="AGAP008170-PA"/>
    <property type="match status" value="1"/>
</dbReference>
<dbReference type="InterPro" id="IPR000483">
    <property type="entry name" value="Cys-rich_flank_reg_C"/>
</dbReference>
<keyword evidence="2 6" id="KW-0732">Signal</keyword>
<evidence type="ECO:0000256" key="1">
    <source>
        <dbReference type="ARBA" id="ARBA00022614"/>
    </source>
</evidence>
<dbReference type="PRINTS" id="PR00019">
    <property type="entry name" value="LEURICHRPT"/>
</dbReference>
<dbReference type="PROSITE" id="PS51450">
    <property type="entry name" value="LRR"/>
    <property type="match status" value="3"/>
</dbReference>
<dbReference type="Gene3D" id="3.80.10.10">
    <property type="entry name" value="Ribonuclease Inhibitor"/>
    <property type="match status" value="6"/>
</dbReference>
<dbReference type="InterPro" id="IPR032675">
    <property type="entry name" value="LRR_dom_sf"/>
</dbReference>
<evidence type="ECO:0000313" key="8">
    <source>
        <dbReference type="EMBL" id="CAB3263512.1"/>
    </source>
</evidence>
<keyword evidence="3" id="KW-0677">Repeat</keyword>
<dbReference type="SMART" id="SM00364">
    <property type="entry name" value="LRR_BAC"/>
    <property type="match status" value="4"/>
</dbReference>
<keyword evidence="5" id="KW-1133">Transmembrane helix</keyword>
<dbReference type="EMBL" id="LR787650">
    <property type="protein sequence ID" value="CAB3263512.1"/>
    <property type="molecule type" value="mRNA"/>
</dbReference>
<dbReference type="SMART" id="SM00365">
    <property type="entry name" value="LRR_SD22"/>
    <property type="match status" value="6"/>
</dbReference>
<organism evidence="8">
    <name type="scientific">Phallusia mammillata</name>
    <dbReference type="NCBI Taxonomy" id="59560"/>
    <lineage>
        <taxon>Eukaryota</taxon>
        <taxon>Metazoa</taxon>
        <taxon>Chordata</taxon>
        <taxon>Tunicata</taxon>
        <taxon>Ascidiacea</taxon>
        <taxon>Phlebobranchia</taxon>
        <taxon>Ascidiidae</taxon>
        <taxon>Phallusia</taxon>
    </lineage>
</organism>
<evidence type="ECO:0000256" key="6">
    <source>
        <dbReference type="SAM" id="SignalP"/>
    </source>
</evidence>
<dbReference type="SMART" id="SM00082">
    <property type="entry name" value="LRRCT"/>
    <property type="match status" value="1"/>
</dbReference>
<evidence type="ECO:0000256" key="2">
    <source>
        <dbReference type="ARBA" id="ARBA00022729"/>
    </source>
</evidence>
<evidence type="ECO:0000259" key="7">
    <source>
        <dbReference type="SMART" id="SM00082"/>
    </source>
</evidence>
<dbReference type="AlphaFoldDB" id="A0A6F9DJB1"/>